<protein>
    <submittedName>
        <fullName evidence="5">Transcriptional regulator, TetR family</fullName>
    </submittedName>
</protein>
<organism evidence="5 6">
    <name type="scientific">Desulfoluna spongiiphila</name>
    <dbReference type="NCBI Taxonomy" id="419481"/>
    <lineage>
        <taxon>Bacteria</taxon>
        <taxon>Pseudomonadati</taxon>
        <taxon>Thermodesulfobacteriota</taxon>
        <taxon>Desulfobacteria</taxon>
        <taxon>Desulfobacterales</taxon>
        <taxon>Desulfolunaceae</taxon>
        <taxon>Desulfoluna</taxon>
    </lineage>
</organism>
<gene>
    <name evidence="5" type="ORF">SAMN05216233_12015</name>
</gene>
<dbReference type="SMART" id="SM00422">
    <property type="entry name" value="HTH_MERR"/>
    <property type="match status" value="1"/>
</dbReference>
<dbReference type="Gene3D" id="1.10.357.10">
    <property type="entry name" value="Tetracycline Repressor, domain 2"/>
    <property type="match status" value="1"/>
</dbReference>
<dbReference type="InterPro" id="IPR050624">
    <property type="entry name" value="HTH-type_Tx_Regulator"/>
</dbReference>
<dbReference type="OrthoDB" id="9802944at2"/>
<feature type="domain" description="HTH merR-type" evidence="3">
    <location>
        <begin position="13"/>
        <end position="78"/>
    </location>
</feature>
<dbReference type="Gene3D" id="1.10.1660.10">
    <property type="match status" value="1"/>
</dbReference>
<keyword evidence="1 2" id="KW-0238">DNA-binding</keyword>
<dbReference type="GO" id="GO:0003677">
    <property type="term" value="F:DNA binding"/>
    <property type="evidence" value="ECO:0007669"/>
    <property type="project" value="UniProtKB-UniRule"/>
</dbReference>
<dbReference type="GO" id="GO:0006355">
    <property type="term" value="P:regulation of DNA-templated transcription"/>
    <property type="evidence" value="ECO:0007669"/>
    <property type="project" value="InterPro"/>
</dbReference>
<dbReference type="PRINTS" id="PR00455">
    <property type="entry name" value="HTHTETR"/>
</dbReference>
<dbReference type="Proteomes" id="UP000198870">
    <property type="component" value="Unassembled WGS sequence"/>
</dbReference>
<dbReference type="Pfam" id="PF00440">
    <property type="entry name" value="TetR_N"/>
    <property type="match status" value="1"/>
</dbReference>
<reference evidence="5 6" key="1">
    <citation type="submission" date="2016-10" db="EMBL/GenBank/DDBJ databases">
        <authorList>
            <person name="de Groot N.N."/>
        </authorList>
    </citation>
    <scope>NUCLEOTIDE SEQUENCE [LARGE SCALE GENOMIC DNA]</scope>
    <source>
        <strain evidence="5 6">AA1</strain>
    </source>
</reference>
<dbReference type="InterPro" id="IPR009061">
    <property type="entry name" value="DNA-bd_dom_put_sf"/>
</dbReference>
<dbReference type="EMBL" id="FMUX01000020">
    <property type="protein sequence ID" value="SCY75502.1"/>
    <property type="molecule type" value="Genomic_DNA"/>
</dbReference>
<dbReference type="InterPro" id="IPR001647">
    <property type="entry name" value="HTH_TetR"/>
</dbReference>
<evidence type="ECO:0000313" key="6">
    <source>
        <dbReference type="Proteomes" id="UP000198870"/>
    </source>
</evidence>
<dbReference type="InterPro" id="IPR000551">
    <property type="entry name" value="MerR-type_HTH_dom"/>
</dbReference>
<feature type="domain" description="HTH tetR-type" evidence="4">
    <location>
        <begin position="88"/>
        <end position="148"/>
    </location>
</feature>
<dbReference type="SUPFAM" id="SSF46955">
    <property type="entry name" value="Putative DNA-binding domain"/>
    <property type="match status" value="1"/>
</dbReference>
<dbReference type="SUPFAM" id="SSF48498">
    <property type="entry name" value="Tetracyclin repressor-like, C-terminal domain"/>
    <property type="match status" value="1"/>
</dbReference>
<dbReference type="AlphaFoldDB" id="A0A1G5IHE7"/>
<dbReference type="PANTHER" id="PTHR43479:SF11">
    <property type="entry name" value="ACREF_ENVCD OPERON REPRESSOR-RELATED"/>
    <property type="match status" value="1"/>
</dbReference>
<dbReference type="PROSITE" id="PS50937">
    <property type="entry name" value="HTH_MERR_2"/>
    <property type="match status" value="1"/>
</dbReference>
<dbReference type="PANTHER" id="PTHR43479">
    <property type="entry name" value="ACREF/ENVCD OPERON REPRESSOR-RELATED"/>
    <property type="match status" value="1"/>
</dbReference>
<evidence type="ECO:0000259" key="4">
    <source>
        <dbReference type="PROSITE" id="PS50977"/>
    </source>
</evidence>
<evidence type="ECO:0000256" key="1">
    <source>
        <dbReference type="ARBA" id="ARBA00023125"/>
    </source>
</evidence>
<dbReference type="Pfam" id="PF13411">
    <property type="entry name" value="MerR_1"/>
    <property type="match status" value="1"/>
</dbReference>
<feature type="DNA-binding region" description="H-T-H motif" evidence="2">
    <location>
        <begin position="111"/>
        <end position="130"/>
    </location>
</feature>
<dbReference type="RefSeq" id="WP_092213840.1">
    <property type="nucleotide sequence ID" value="NZ_FMUX01000020.1"/>
</dbReference>
<sequence>MNDATQTGMKLPQLAKQSGLSISTLYEYLRSGILHPPVRRGPTKAIFNESHLARLKTIRGLREKEKLSLADIKTRLRSEADSTEEDGSSIRNQIIDTALALFSRKHYDKTKISDITDALHMGNGTFYRYFTSKEELFLHCLERLPKIMVTRETWNEVKRETDYITRLRKRGNAMLGSFHSYIGMLNHTKLVLGGDDSHLAEKASECLKSVATPLRKDLDQAIAKGQVRPLDTDLAAYLLLGINEIFGHRLLMDDRYTIEEGFDFIEEFLRHALASSSAPTLQQKPFALTLCSGETMVIRSLSCNGAPHLTGSVGAGTLEVAFESLSTLTLTHDKQCTTAHIRTDAGKTGNLSVDPDHELSGATELGAYTVQIRNVRSIKKA</sequence>
<evidence type="ECO:0000259" key="3">
    <source>
        <dbReference type="PROSITE" id="PS50937"/>
    </source>
</evidence>
<dbReference type="InterPro" id="IPR036271">
    <property type="entry name" value="Tet_transcr_reg_TetR-rel_C_sf"/>
</dbReference>
<proteinExistence type="predicted"/>
<dbReference type="SUPFAM" id="SSF46689">
    <property type="entry name" value="Homeodomain-like"/>
    <property type="match status" value="1"/>
</dbReference>
<evidence type="ECO:0000256" key="2">
    <source>
        <dbReference type="PROSITE-ProRule" id="PRU00335"/>
    </source>
</evidence>
<dbReference type="STRING" id="419481.SAMN05216233_12015"/>
<dbReference type="PROSITE" id="PS50977">
    <property type="entry name" value="HTH_TETR_2"/>
    <property type="match status" value="1"/>
</dbReference>
<accession>A0A1G5IHE7</accession>
<keyword evidence="6" id="KW-1185">Reference proteome</keyword>
<name>A0A1G5IHE7_9BACT</name>
<dbReference type="InterPro" id="IPR009057">
    <property type="entry name" value="Homeodomain-like_sf"/>
</dbReference>
<evidence type="ECO:0000313" key="5">
    <source>
        <dbReference type="EMBL" id="SCY75502.1"/>
    </source>
</evidence>